<keyword evidence="7 11" id="KW-0274">FAD</keyword>
<evidence type="ECO:0000256" key="1">
    <source>
        <dbReference type="ARBA" id="ARBA00008282"/>
    </source>
</evidence>
<reference evidence="14 15" key="1">
    <citation type="journal article" date="2012" name="J. Bacteriol.">
        <title>Complete genome sequences of Methylophaga sp. strain JAM1 and Methylophaga sp. strain JAM7.</title>
        <authorList>
            <person name="Villeneuve C."/>
            <person name="Martineau C."/>
            <person name="Mauffrey F."/>
            <person name="Villemur R."/>
        </authorList>
    </citation>
    <scope>NUCLEOTIDE SEQUENCE [LARGE SCALE GENOMIC DNA]</scope>
    <source>
        <strain evidence="14 15">JAM1</strain>
    </source>
</reference>
<dbReference type="OrthoDB" id="9778595at2"/>
<evidence type="ECO:0000256" key="6">
    <source>
        <dbReference type="ARBA" id="ARBA00022723"/>
    </source>
</evidence>
<reference evidence="14 15" key="2">
    <citation type="journal article" date="2013" name="Int. J. Syst. Evol. Microbiol.">
        <title>Methylophaga nitratireducenticrescens sp. nov. and Methylophaga frappieri sp. nov., isolated from the biofilm of the methanol-fed denitrification system treating the seawater at the Montreal Biodome.</title>
        <authorList>
            <person name="Villeneuve C."/>
            <person name="Martineau C."/>
            <person name="Mauffrey F."/>
            <person name="Villemur R."/>
        </authorList>
    </citation>
    <scope>NUCLEOTIDE SEQUENCE [LARGE SCALE GENOMIC DNA]</scope>
    <source>
        <strain evidence="14 15">JAM1</strain>
    </source>
</reference>
<name>I1XGD2_METNJ</name>
<keyword evidence="15" id="KW-1185">Reference proteome</keyword>
<dbReference type="PIRSF" id="PIRSF006268">
    <property type="entry name" value="ApbE"/>
    <property type="match status" value="1"/>
</dbReference>
<proteinExistence type="inferred from homology"/>
<dbReference type="Proteomes" id="UP000009144">
    <property type="component" value="Chromosome"/>
</dbReference>
<evidence type="ECO:0000256" key="13">
    <source>
        <dbReference type="RuleBase" id="RU363002"/>
    </source>
</evidence>
<accession>I1XGD2</accession>
<dbReference type="InterPro" id="IPR003374">
    <property type="entry name" value="ApbE-like_sf"/>
</dbReference>
<dbReference type="PANTHER" id="PTHR30040">
    <property type="entry name" value="THIAMINE BIOSYNTHESIS LIPOPROTEIN APBE"/>
    <property type="match status" value="1"/>
</dbReference>
<comment type="similarity">
    <text evidence="1 11 13">Belongs to the ApbE family.</text>
</comment>
<evidence type="ECO:0000256" key="3">
    <source>
        <dbReference type="ARBA" id="ARBA00016337"/>
    </source>
</evidence>
<comment type="cofactor">
    <cofactor evidence="12">
        <name>Mg(2+)</name>
        <dbReference type="ChEBI" id="CHEBI:18420"/>
    </cofactor>
    <cofactor evidence="12">
        <name>Mn(2+)</name>
        <dbReference type="ChEBI" id="CHEBI:29035"/>
    </cofactor>
    <text evidence="12">Magnesium. Can also use manganese.</text>
</comment>
<keyword evidence="5 11" id="KW-0808">Transferase</keyword>
<sequence length="348" mass="37860">MKTVLHSLVLVIGLSLLSACGNQDRALQAKFYAFGTEIDVSLYGVDEETAAQTIDALEQSFSEVNDLWHAWQPSVLTKINDAIAAEQSIAVDDNVASVILLAQKLAKDSGHLFNPAAGNLFALWGYEQDDWFESRPLPPQADIDAWLAVSPTMDDIVIENGQLTSKNSTVRLGFGGFAKGYAVDNAIAILQQQGIENAVVNIGGDLRAIGTHGERPWIIGIRHPRHDRVLASVAVSDDESVFSSGDYERFFTYEGKRYPHILDPRTGYPADQAMSSTVIHENASLADAAATAIFVAGSNWPTIAAEMGLDMVMLVTEDGQVEMSPAMQKRVRLTGHDAEPVIREIPHE</sequence>
<dbReference type="EC" id="2.7.1.180" evidence="2 11"/>
<dbReference type="HOGENOM" id="CLU_044403_1_2_6"/>
<keyword evidence="13 14" id="KW-0449">Lipoprotein</keyword>
<keyword evidence="13" id="KW-0472">Membrane</keyword>
<organism evidence="14 15">
    <name type="scientific">Methylophaga nitratireducenticrescens</name>
    <dbReference type="NCBI Taxonomy" id="754476"/>
    <lineage>
        <taxon>Bacteria</taxon>
        <taxon>Pseudomonadati</taxon>
        <taxon>Pseudomonadota</taxon>
        <taxon>Gammaproteobacteria</taxon>
        <taxon>Thiotrichales</taxon>
        <taxon>Piscirickettsiaceae</taxon>
        <taxon>Methylophaga</taxon>
    </lineage>
</organism>
<dbReference type="Gene3D" id="3.10.520.10">
    <property type="entry name" value="ApbE-like domains"/>
    <property type="match status" value="1"/>
</dbReference>
<dbReference type="GO" id="GO:0046872">
    <property type="term" value="F:metal ion binding"/>
    <property type="evidence" value="ECO:0007669"/>
    <property type="project" value="UniProtKB-UniRule"/>
</dbReference>
<evidence type="ECO:0000256" key="9">
    <source>
        <dbReference type="ARBA" id="ARBA00031306"/>
    </source>
</evidence>
<feature type="binding site" evidence="12">
    <location>
        <position position="291"/>
    </location>
    <ligand>
        <name>Mg(2+)</name>
        <dbReference type="ChEBI" id="CHEBI:18420"/>
    </ligand>
</feature>
<dbReference type="PANTHER" id="PTHR30040:SF2">
    <property type="entry name" value="FAD:PROTEIN FMN TRANSFERASE"/>
    <property type="match status" value="1"/>
</dbReference>
<dbReference type="PATRIC" id="fig|754476.3.peg.596"/>
<protein>
    <recommendedName>
        <fullName evidence="3 11">FAD:protein FMN transferase</fullName>
        <ecNumber evidence="2 11">2.7.1.180</ecNumber>
    </recommendedName>
    <alternativeName>
        <fullName evidence="9 11">Flavin transferase</fullName>
    </alternativeName>
</protein>
<feature type="binding site" evidence="12">
    <location>
        <position position="176"/>
    </location>
    <ligand>
        <name>Mg(2+)</name>
        <dbReference type="ChEBI" id="CHEBI:18420"/>
    </ligand>
</feature>
<evidence type="ECO:0000256" key="10">
    <source>
        <dbReference type="ARBA" id="ARBA00048540"/>
    </source>
</evidence>
<keyword evidence="13" id="KW-1003">Cell membrane</keyword>
<dbReference type="Pfam" id="PF02424">
    <property type="entry name" value="ApbE"/>
    <property type="match status" value="1"/>
</dbReference>
<dbReference type="SUPFAM" id="SSF143631">
    <property type="entry name" value="ApbE-like"/>
    <property type="match status" value="1"/>
</dbReference>
<comment type="function">
    <text evidence="13">Flavin transferase that catalyzes the transfer of the FMN moiety of FAD and its covalent binding to the hydroxyl group of a threonine residue in a target flavoprotein.</text>
</comment>
<evidence type="ECO:0000256" key="5">
    <source>
        <dbReference type="ARBA" id="ARBA00022679"/>
    </source>
</evidence>
<dbReference type="eggNOG" id="COG1477">
    <property type="taxonomic scope" value="Bacteria"/>
</dbReference>
<dbReference type="KEGG" id="mej:Q7A_605"/>
<dbReference type="InterPro" id="IPR024932">
    <property type="entry name" value="ApbE"/>
</dbReference>
<keyword evidence="8 11" id="KW-0460">Magnesium</keyword>
<keyword evidence="13" id="KW-0997">Cell inner membrane</keyword>
<keyword evidence="6 11" id="KW-0479">Metal-binding</keyword>
<evidence type="ECO:0000256" key="11">
    <source>
        <dbReference type="PIRNR" id="PIRNR006268"/>
    </source>
</evidence>
<dbReference type="EMBL" id="CP003390">
    <property type="protein sequence ID" value="AFI83451.1"/>
    <property type="molecule type" value="Genomic_DNA"/>
</dbReference>
<evidence type="ECO:0000256" key="12">
    <source>
        <dbReference type="PIRSR" id="PIRSR006268-2"/>
    </source>
</evidence>
<dbReference type="PROSITE" id="PS51257">
    <property type="entry name" value="PROKAR_LIPOPROTEIN"/>
    <property type="match status" value="1"/>
</dbReference>
<evidence type="ECO:0000313" key="15">
    <source>
        <dbReference type="Proteomes" id="UP000009144"/>
    </source>
</evidence>
<dbReference type="GO" id="GO:0016740">
    <property type="term" value="F:transferase activity"/>
    <property type="evidence" value="ECO:0007669"/>
    <property type="project" value="UniProtKB-UniRule"/>
</dbReference>
<dbReference type="STRING" id="754476.Q7A_605"/>
<feature type="binding site" evidence="12">
    <location>
        <position position="287"/>
    </location>
    <ligand>
        <name>Mg(2+)</name>
        <dbReference type="ChEBI" id="CHEBI:18420"/>
    </ligand>
</feature>
<evidence type="ECO:0000313" key="14">
    <source>
        <dbReference type="EMBL" id="AFI83451.1"/>
    </source>
</evidence>
<dbReference type="RefSeq" id="WP_014705826.1">
    <property type="nucleotide sequence ID" value="NC_017857.3"/>
</dbReference>
<evidence type="ECO:0000256" key="8">
    <source>
        <dbReference type="ARBA" id="ARBA00022842"/>
    </source>
</evidence>
<gene>
    <name evidence="14" type="ordered locus">Q7A_605</name>
</gene>
<evidence type="ECO:0000256" key="4">
    <source>
        <dbReference type="ARBA" id="ARBA00022630"/>
    </source>
</evidence>
<keyword evidence="4 11" id="KW-0285">Flavoprotein</keyword>
<dbReference type="AlphaFoldDB" id="I1XGD2"/>
<comment type="catalytic activity">
    <reaction evidence="10 11 13">
        <text>L-threonyl-[protein] + FAD = FMN-L-threonyl-[protein] + AMP + H(+)</text>
        <dbReference type="Rhea" id="RHEA:36847"/>
        <dbReference type="Rhea" id="RHEA-COMP:11060"/>
        <dbReference type="Rhea" id="RHEA-COMP:11061"/>
        <dbReference type="ChEBI" id="CHEBI:15378"/>
        <dbReference type="ChEBI" id="CHEBI:30013"/>
        <dbReference type="ChEBI" id="CHEBI:57692"/>
        <dbReference type="ChEBI" id="CHEBI:74257"/>
        <dbReference type="ChEBI" id="CHEBI:456215"/>
        <dbReference type="EC" id="2.7.1.180"/>
    </reaction>
</comment>
<dbReference type="GO" id="GO:0005886">
    <property type="term" value="C:plasma membrane"/>
    <property type="evidence" value="ECO:0007669"/>
    <property type="project" value="UniProtKB-SubCell"/>
</dbReference>
<comment type="subcellular location">
    <subcellularLocation>
        <location evidence="13">Cell inner membrane</location>
        <topology evidence="13">Lipid-anchor</topology>
        <orientation evidence="13">Periplasmic side</orientation>
    </subcellularLocation>
</comment>
<evidence type="ECO:0000256" key="2">
    <source>
        <dbReference type="ARBA" id="ARBA00011955"/>
    </source>
</evidence>
<evidence type="ECO:0000256" key="7">
    <source>
        <dbReference type="ARBA" id="ARBA00022827"/>
    </source>
</evidence>